<dbReference type="PROSITE" id="PS00794">
    <property type="entry name" value="HPPK"/>
    <property type="match status" value="1"/>
</dbReference>
<keyword evidence="15" id="KW-1185">Reference proteome</keyword>
<dbReference type="NCBIfam" id="TIGR01498">
    <property type="entry name" value="folK"/>
    <property type="match status" value="1"/>
</dbReference>
<evidence type="ECO:0000259" key="13">
    <source>
        <dbReference type="PROSITE" id="PS00794"/>
    </source>
</evidence>
<gene>
    <name evidence="14" type="primary">folK</name>
    <name evidence="14" type="ORF">NKI27_17790</name>
</gene>
<evidence type="ECO:0000256" key="3">
    <source>
        <dbReference type="ARBA" id="ARBA00013253"/>
    </source>
</evidence>
<comment type="pathway">
    <text evidence="1">Cofactor biosynthesis; tetrahydrofolate biosynthesis; 2-amino-4-hydroxy-6-hydroxymethyl-7,8-dihydropteridine diphosphate from 7,8-dihydroneopterin triphosphate: step 4/4.</text>
</comment>
<dbReference type="InterPro" id="IPR000550">
    <property type="entry name" value="Hppk"/>
</dbReference>
<dbReference type="CDD" id="cd00483">
    <property type="entry name" value="HPPK"/>
    <property type="match status" value="1"/>
</dbReference>
<evidence type="ECO:0000256" key="6">
    <source>
        <dbReference type="ARBA" id="ARBA00022741"/>
    </source>
</evidence>
<dbReference type="Pfam" id="PF01288">
    <property type="entry name" value="HPPK"/>
    <property type="match status" value="1"/>
</dbReference>
<keyword evidence="9" id="KW-0289">Folate biosynthesis</keyword>
<evidence type="ECO:0000313" key="15">
    <source>
        <dbReference type="Proteomes" id="UP001163739"/>
    </source>
</evidence>
<dbReference type="SUPFAM" id="SSF55083">
    <property type="entry name" value="6-hydroxymethyl-7,8-dihydropterin pyrophosphokinase, HPPK"/>
    <property type="match status" value="1"/>
</dbReference>
<evidence type="ECO:0000256" key="10">
    <source>
        <dbReference type="ARBA" id="ARBA00029409"/>
    </source>
</evidence>
<keyword evidence="6" id="KW-0547">Nucleotide-binding</keyword>
<evidence type="ECO:0000256" key="4">
    <source>
        <dbReference type="ARBA" id="ARBA00016218"/>
    </source>
</evidence>
<dbReference type="RefSeq" id="WP_265047359.1">
    <property type="nucleotide sequence ID" value="NZ_CP100390.1"/>
</dbReference>
<keyword evidence="8" id="KW-0067">ATP-binding</keyword>
<keyword evidence="5 14" id="KW-0808">Transferase</keyword>
<reference evidence="14" key="1">
    <citation type="submission" date="2022-06" db="EMBL/GenBank/DDBJ databases">
        <title>Alkalimarinus sp. nov., isolated from gut of a Alitta virens.</title>
        <authorList>
            <person name="Yang A.I."/>
            <person name="Shin N.-R."/>
        </authorList>
    </citation>
    <scope>NUCLEOTIDE SEQUENCE</scope>
    <source>
        <strain evidence="14">A2M4</strain>
    </source>
</reference>
<accession>A0ABY6N187</accession>
<keyword evidence="7" id="KW-0418">Kinase</keyword>
<dbReference type="PANTHER" id="PTHR43071:SF1">
    <property type="entry name" value="2-AMINO-4-HYDROXY-6-HYDROXYMETHYLDIHYDROPTERIDINE PYROPHOSPHOKINASE"/>
    <property type="match status" value="1"/>
</dbReference>
<feature type="domain" description="7,8-dihydro-6-hydroxymethylpterin-pyrophosphokinase" evidence="13">
    <location>
        <begin position="92"/>
        <end position="103"/>
    </location>
</feature>
<dbReference type="EC" id="2.7.6.3" evidence="3"/>
<sequence length="165" mass="18254">MKESISNVYIGLGSNLDEPTKQLKVALSTLAKLPATELISHSSFYSSKPVGPQDQPDFVNAVAQLKTTLSPEALLQQLQTIERNQGRIKKRHWGERTIDLDILMFGNQTINTPELTVPHKEISNRDFVLKPMLELEPTLALPNGTSLLSLLQSCPDNQLHLCSGP</sequence>
<evidence type="ECO:0000256" key="11">
    <source>
        <dbReference type="ARBA" id="ARBA00029766"/>
    </source>
</evidence>
<organism evidence="14 15">
    <name type="scientific">Alkalimarinus alittae</name>
    <dbReference type="NCBI Taxonomy" id="2961619"/>
    <lineage>
        <taxon>Bacteria</taxon>
        <taxon>Pseudomonadati</taxon>
        <taxon>Pseudomonadota</taxon>
        <taxon>Gammaproteobacteria</taxon>
        <taxon>Alteromonadales</taxon>
        <taxon>Alteromonadaceae</taxon>
        <taxon>Alkalimarinus</taxon>
    </lineage>
</organism>
<comment type="function">
    <text evidence="10">Catalyzes the transfer of pyrophosphate from adenosine triphosphate (ATP) to 6-hydroxymethyl-7,8-dihydropterin, an enzymatic step in folate biosynthesis pathway.</text>
</comment>
<dbReference type="InterPro" id="IPR035907">
    <property type="entry name" value="Hppk_sf"/>
</dbReference>
<dbReference type="GO" id="GO:0003848">
    <property type="term" value="F:2-amino-4-hydroxy-6-hydroxymethyldihydropteridine diphosphokinase activity"/>
    <property type="evidence" value="ECO:0007669"/>
    <property type="project" value="UniProtKB-EC"/>
</dbReference>
<evidence type="ECO:0000256" key="1">
    <source>
        <dbReference type="ARBA" id="ARBA00005051"/>
    </source>
</evidence>
<proteinExistence type="inferred from homology"/>
<dbReference type="PANTHER" id="PTHR43071">
    <property type="entry name" value="2-AMINO-4-HYDROXY-6-HYDROXYMETHYLDIHYDROPTERIDINE PYROPHOSPHOKINASE"/>
    <property type="match status" value="1"/>
</dbReference>
<protein>
    <recommendedName>
        <fullName evidence="4">2-amino-4-hydroxy-6-hydroxymethyldihydropteridine pyrophosphokinase</fullName>
        <ecNumber evidence="3">2.7.6.3</ecNumber>
    </recommendedName>
    <alternativeName>
        <fullName evidence="11">6-hydroxymethyl-7,8-dihydropterin pyrophosphokinase</fullName>
    </alternativeName>
    <alternativeName>
        <fullName evidence="12">7,8-dihydro-6-hydroxymethylpterin-pyrophosphokinase</fullName>
    </alternativeName>
</protein>
<name>A0ABY6N187_9ALTE</name>
<evidence type="ECO:0000256" key="9">
    <source>
        <dbReference type="ARBA" id="ARBA00022909"/>
    </source>
</evidence>
<evidence type="ECO:0000256" key="2">
    <source>
        <dbReference type="ARBA" id="ARBA00005810"/>
    </source>
</evidence>
<dbReference type="EMBL" id="CP100390">
    <property type="protein sequence ID" value="UZE95876.1"/>
    <property type="molecule type" value="Genomic_DNA"/>
</dbReference>
<evidence type="ECO:0000256" key="8">
    <source>
        <dbReference type="ARBA" id="ARBA00022840"/>
    </source>
</evidence>
<evidence type="ECO:0000256" key="12">
    <source>
        <dbReference type="ARBA" id="ARBA00033413"/>
    </source>
</evidence>
<evidence type="ECO:0000256" key="7">
    <source>
        <dbReference type="ARBA" id="ARBA00022777"/>
    </source>
</evidence>
<dbReference type="Gene3D" id="3.30.70.560">
    <property type="entry name" value="7,8-Dihydro-6-hydroxymethylpterin-pyrophosphokinase HPPK"/>
    <property type="match status" value="1"/>
</dbReference>
<evidence type="ECO:0000256" key="5">
    <source>
        <dbReference type="ARBA" id="ARBA00022679"/>
    </source>
</evidence>
<dbReference type="Proteomes" id="UP001163739">
    <property type="component" value="Chromosome"/>
</dbReference>
<evidence type="ECO:0000313" key="14">
    <source>
        <dbReference type="EMBL" id="UZE95876.1"/>
    </source>
</evidence>
<comment type="similarity">
    <text evidence="2">Belongs to the HPPK family.</text>
</comment>